<evidence type="ECO:0000256" key="5">
    <source>
        <dbReference type="ARBA" id="ARBA00022801"/>
    </source>
</evidence>
<dbReference type="Gene3D" id="3.30.420.10">
    <property type="entry name" value="Ribonuclease H-like superfamily/Ribonuclease H"/>
    <property type="match status" value="1"/>
</dbReference>
<dbReference type="Proteomes" id="UP000515211">
    <property type="component" value="Chromosome 10"/>
</dbReference>
<dbReference type="GO" id="GO:0003676">
    <property type="term" value="F:nucleic acid binding"/>
    <property type="evidence" value="ECO:0007669"/>
    <property type="project" value="InterPro"/>
</dbReference>
<keyword evidence="3" id="KW-0540">Nuclease</keyword>
<name>A0A6P4BYT5_ARADU</name>
<evidence type="ECO:0000313" key="8">
    <source>
        <dbReference type="Proteomes" id="UP000515211"/>
    </source>
</evidence>
<keyword evidence="5" id="KW-0378">Hydrolase</keyword>
<keyword evidence="8" id="KW-1185">Reference proteome</keyword>
<dbReference type="GeneID" id="107471140"/>
<evidence type="ECO:0000313" key="9">
    <source>
        <dbReference type="RefSeq" id="XP_015946068.1"/>
    </source>
</evidence>
<dbReference type="Pfam" id="PF17917">
    <property type="entry name" value="RT_RNaseH"/>
    <property type="match status" value="1"/>
</dbReference>
<reference evidence="9" key="2">
    <citation type="submission" date="2025-08" db="UniProtKB">
        <authorList>
            <consortium name="RefSeq"/>
        </authorList>
    </citation>
    <scope>IDENTIFICATION</scope>
    <source>
        <tissue evidence="9">Whole plant</tissue>
    </source>
</reference>
<feature type="domain" description="RNase H type-1" evidence="7">
    <location>
        <begin position="145"/>
        <end position="274"/>
    </location>
</feature>
<evidence type="ECO:0000256" key="6">
    <source>
        <dbReference type="ARBA" id="ARBA00022918"/>
    </source>
</evidence>
<sequence>MTPPRHGAPLKLYVSASEVTIGGMLAQEDENGNERVIYYLSHVINDVESRYSPIEKLCLALYFSCLKLKYYLIPRNVYVISKFDVLKYMLSSSILHGRLGKRMLALTEFSLHFVPARAVKSQVLADFLVDHPCIDIDESLLGFVGLVPWKLYFDSSCHKGGVGIGILIISPSGKPSKFLFELNYSCSNNEAEYEALIMGLELLLERGVKNVEIFGDSQLVVRQVSLEYRCVSEKLRNYFDVAIKLLSEFDNVIVRHVPRELNQEANKLAQIASRYKIKPSTLEKLKSVDGNLLTCLEEKEAYLALAEVHEGICGPVKNAKNMEAFNIFQCQNCML</sequence>
<accession>A0A6P4BYT5</accession>
<evidence type="ECO:0000256" key="3">
    <source>
        <dbReference type="ARBA" id="ARBA00022722"/>
    </source>
</evidence>
<dbReference type="SUPFAM" id="SSF56672">
    <property type="entry name" value="DNA/RNA polymerases"/>
    <property type="match status" value="1"/>
</dbReference>
<keyword evidence="6" id="KW-0695">RNA-directed DNA polymerase</keyword>
<dbReference type="RefSeq" id="XP_015946068.1">
    <property type="nucleotide sequence ID" value="XM_016090582.1"/>
</dbReference>
<dbReference type="SUPFAM" id="SSF53098">
    <property type="entry name" value="Ribonuclease H-like"/>
    <property type="match status" value="1"/>
</dbReference>
<dbReference type="PROSITE" id="PS50879">
    <property type="entry name" value="RNASE_H_1"/>
    <property type="match status" value="1"/>
</dbReference>
<evidence type="ECO:0000256" key="4">
    <source>
        <dbReference type="ARBA" id="ARBA00022759"/>
    </source>
</evidence>
<dbReference type="GO" id="GO:0004523">
    <property type="term" value="F:RNA-DNA hybrid ribonuclease activity"/>
    <property type="evidence" value="ECO:0007669"/>
    <property type="project" value="InterPro"/>
</dbReference>
<evidence type="ECO:0000256" key="2">
    <source>
        <dbReference type="ARBA" id="ARBA00022695"/>
    </source>
</evidence>
<keyword evidence="4" id="KW-0255">Endonuclease</keyword>
<dbReference type="AlphaFoldDB" id="A0A6P4BYT5"/>
<dbReference type="InterPro" id="IPR012337">
    <property type="entry name" value="RNaseH-like_sf"/>
</dbReference>
<evidence type="ECO:0000259" key="7">
    <source>
        <dbReference type="PROSITE" id="PS50879"/>
    </source>
</evidence>
<evidence type="ECO:0000256" key="1">
    <source>
        <dbReference type="ARBA" id="ARBA00022679"/>
    </source>
</evidence>
<dbReference type="InterPro" id="IPR041373">
    <property type="entry name" value="RT_RNaseH"/>
</dbReference>
<reference evidence="8" key="1">
    <citation type="journal article" date="2016" name="Nat. Genet.">
        <title>The genome sequences of Arachis duranensis and Arachis ipaensis, the diploid ancestors of cultivated peanut.</title>
        <authorList>
            <person name="Bertioli D.J."/>
            <person name="Cannon S.B."/>
            <person name="Froenicke L."/>
            <person name="Huang G."/>
            <person name="Farmer A.D."/>
            <person name="Cannon E.K."/>
            <person name="Liu X."/>
            <person name="Gao D."/>
            <person name="Clevenger J."/>
            <person name="Dash S."/>
            <person name="Ren L."/>
            <person name="Moretzsohn M.C."/>
            <person name="Shirasawa K."/>
            <person name="Huang W."/>
            <person name="Vidigal B."/>
            <person name="Abernathy B."/>
            <person name="Chu Y."/>
            <person name="Niederhuth C.E."/>
            <person name="Umale P."/>
            <person name="Araujo A.C."/>
            <person name="Kozik A."/>
            <person name="Kim K.D."/>
            <person name="Burow M.D."/>
            <person name="Varshney R.K."/>
            <person name="Wang X."/>
            <person name="Zhang X."/>
            <person name="Barkley N."/>
            <person name="Guimaraes P.M."/>
            <person name="Isobe S."/>
            <person name="Guo B."/>
            <person name="Liao B."/>
            <person name="Stalker H.T."/>
            <person name="Schmitz R.J."/>
            <person name="Scheffler B.E."/>
            <person name="Leal-Bertioli S.C."/>
            <person name="Xun X."/>
            <person name="Jackson S.A."/>
            <person name="Michelmore R."/>
            <person name="Ozias-Akins P."/>
        </authorList>
    </citation>
    <scope>NUCLEOTIDE SEQUENCE [LARGE SCALE GENOMIC DNA]</scope>
    <source>
        <strain evidence="8">cv. V14167</strain>
    </source>
</reference>
<keyword evidence="2" id="KW-0548">Nucleotidyltransferase</keyword>
<keyword evidence="1" id="KW-0808">Transferase</keyword>
<dbReference type="InterPro" id="IPR002156">
    <property type="entry name" value="RNaseH_domain"/>
</dbReference>
<protein>
    <submittedName>
        <fullName evidence="9">Uncharacterized protein LOC107471140</fullName>
    </submittedName>
</protein>
<dbReference type="PANTHER" id="PTHR48475:SF1">
    <property type="entry name" value="RNASE H TYPE-1 DOMAIN-CONTAINING PROTEIN"/>
    <property type="match status" value="1"/>
</dbReference>
<dbReference type="PANTHER" id="PTHR48475">
    <property type="entry name" value="RIBONUCLEASE H"/>
    <property type="match status" value="1"/>
</dbReference>
<dbReference type="InterPro" id="IPR043502">
    <property type="entry name" value="DNA/RNA_pol_sf"/>
</dbReference>
<dbReference type="KEGG" id="adu:107471140"/>
<organism evidence="8 9">
    <name type="scientific">Arachis duranensis</name>
    <name type="common">Wild peanut</name>
    <dbReference type="NCBI Taxonomy" id="130453"/>
    <lineage>
        <taxon>Eukaryota</taxon>
        <taxon>Viridiplantae</taxon>
        <taxon>Streptophyta</taxon>
        <taxon>Embryophyta</taxon>
        <taxon>Tracheophyta</taxon>
        <taxon>Spermatophyta</taxon>
        <taxon>Magnoliopsida</taxon>
        <taxon>eudicotyledons</taxon>
        <taxon>Gunneridae</taxon>
        <taxon>Pentapetalae</taxon>
        <taxon>rosids</taxon>
        <taxon>fabids</taxon>
        <taxon>Fabales</taxon>
        <taxon>Fabaceae</taxon>
        <taxon>Papilionoideae</taxon>
        <taxon>50 kb inversion clade</taxon>
        <taxon>dalbergioids sensu lato</taxon>
        <taxon>Dalbergieae</taxon>
        <taxon>Pterocarpus clade</taxon>
        <taxon>Arachis</taxon>
    </lineage>
</organism>
<dbReference type="CDD" id="cd09279">
    <property type="entry name" value="RNase_HI_like"/>
    <property type="match status" value="1"/>
</dbReference>
<dbReference type="InterPro" id="IPR036397">
    <property type="entry name" value="RNaseH_sf"/>
</dbReference>
<dbReference type="OrthoDB" id="1934793at2759"/>
<proteinExistence type="predicted"/>
<dbReference type="CDD" id="cd09274">
    <property type="entry name" value="RNase_HI_RT_Ty3"/>
    <property type="match status" value="1"/>
</dbReference>
<dbReference type="Pfam" id="PF13456">
    <property type="entry name" value="RVT_3"/>
    <property type="match status" value="1"/>
</dbReference>
<dbReference type="GO" id="GO:0003964">
    <property type="term" value="F:RNA-directed DNA polymerase activity"/>
    <property type="evidence" value="ECO:0007669"/>
    <property type="project" value="UniProtKB-KW"/>
</dbReference>
<gene>
    <name evidence="9" type="primary">LOC107471140</name>
</gene>